<dbReference type="Gene3D" id="3.40.630.40">
    <property type="entry name" value="Zn-dependent exopeptidases"/>
    <property type="match status" value="1"/>
</dbReference>
<evidence type="ECO:0000256" key="1">
    <source>
        <dbReference type="ARBA" id="ARBA00001561"/>
    </source>
</evidence>
<sequence length="178" mass="20035">MSKLCALVIGHKKQSPGAVNVKAGITEFDFNEDLAMRIEKKLKNTQIQRVYRRTYKQLPDDINALNPDFIISLHCNAYNTEVSGTEVLYYHKSEKGKKMAEILLSHLVAYLKLPNRGIRPKTSEDRGGYLLRYTKAPCVIAEPFFIDHDDDLARAQADMDGLAESYAVAITQISEALS</sequence>
<dbReference type="GO" id="GO:0008745">
    <property type="term" value="F:N-acetylmuramoyl-L-alanine amidase activity"/>
    <property type="evidence" value="ECO:0007669"/>
    <property type="project" value="UniProtKB-EC"/>
</dbReference>
<dbReference type="InterPro" id="IPR050695">
    <property type="entry name" value="N-acetylmuramoyl_amidase_3"/>
</dbReference>
<gene>
    <name evidence="4" type="ORF">HS1_001812</name>
</gene>
<protein>
    <recommendedName>
        <fullName evidence="2">N-acetylmuramoyl-L-alanine amidase</fullName>
        <ecNumber evidence="2">3.5.1.28</ecNumber>
    </recommendedName>
</protein>
<name>A0A7U4QLL2_DESA2</name>
<feature type="domain" description="MurNAc-LAA" evidence="3">
    <location>
        <begin position="59"/>
        <end position="171"/>
    </location>
</feature>
<evidence type="ECO:0000313" key="4">
    <source>
        <dbReference type="EMBL" id="AMM41606.1"/>
    </source>
</evidence>
<dbReference type="PANTHER" id="PTHR30404:SF8">
    <property type="entry name" value="AUTOLYSIN PH-RELATED"/>
    <property type="match status" value="1"/>
</dbReference>
<dbReference type="KEGG" id="daw:HS1_001812"/>
<dbReference type="PANTHER" id="PTHR30404">
    <property type="entry name" value="N-ACETYLMURAMOYL-L-ALANINE AMIDASE"/>
    <property type="match status" value="1"/>
</dbReference>
<dbReference type="RefSeq" id="WP_066064265.1">
    <property type="nucleotide sequence ID" value="NZ_CP013015.1"/>
</dbReference>
<dbReference type="GO" id="GO:0009253">
    <property type="term" value="P:peptidoglycan catabolic process"/>
    <property type="evidence" value="ECO:0007669"/>
    <property type="project" value="InterPro"/>
</dbReference>
<dbReference type="OrthoDB" id="5344211at2"/>
<dbReference type="Proteomes" id="UP000070560">
    <property type="component" value="Chromosome"/>
</dbReference>
<dbReference type="SUPFAM" id="SSF53187">
    <property type="entry name" value="Zn-dependent exopeptidases"/>
    <property type="match status" value="1"/>
</dbReference>
<dbReference type="SMART" id="SM00646">
    <property type="entry name" value="Ami_3"/>
    <property type="match status" value="1"/>
</dbReference>
<dbReference type="AlphaFoldDB" id="A0A7U4QLL2"/>
<proteinExistence type="predicted"/>
<organism evidence="4 5">
    <name type="scientific">Desulfofervidus auxilii</name>
    <dbReference type="NCBI Taxonomy" id="1621989"/>
    <lineage>
        <taxon>Bacteria</taxon>
        <taxon>Pseudomonadati</taxon>
        <taxon>Thermodesulfobacteriota</taxon>
        <taxon>Candidatus Desulfofervidia</taxon>
        <taxon>Candidatus Desulfofervidales</taxon>
        <taxon>Candidatus Desulfofervidaceae</taxon>
        <taxon>Candidatus Desulfofervidus</taxon>
    </lineage>
</organism>
<comment type="catalytic activity">
    <reaction evidence="1">
        <text>Hydrolyzes the link between N-acetylmuramoyl residues and L-amino acid residues in certain cell-wall glycopeptides.</text>
        <dbReference type="EC" id="3.5.1.28"/>
    </reaction>
</comment>
<dbReference type="CDD" id="cd02696">
    <property type="entry name" value="MurNAc-LAA"/>
    <property type="match status" value="1"/>
</dbReference>
<dbReference type="InterPro" id="IPR002508">
    <property type="entry name" value="MurNAc-LAA_cat"/>
</dbReference>
<dbReference type="EMBL" id="CP013015">
    <property type="protein sequence ID" value="AMM41606.1"/>
    <property type="molecule type" value="Genomic_DNA"/>
</dbReference>
<reference evidence="4 5" key="1">
    <citation type="submission" date="2015-10" db="EMBL/GenBank/DDBJ databases">
        <title>Candidatus Desulfofervidus auxilii, a hydrogenotrophic sulfate-reducing bacterium involved in the thermophilic anaerobic oxidation of methane.</title>
        <authorList>
            <person name="Krukenberg V."/>
            <person name="Richter M."/>
            <person name="Wegener G."/>
        </authorList>
    </citation>
    <scope>NUCLEOTIDE SEQUENCE [LARGE SCALE GENOMIC DNA]</scope>
    <source>
        <strain evidence="4 5">HS1</strain>
    </source>
</reference>
<dbReference type="Pfam" id="PF01520">
    <property type="entry name" value="Amidase_3"/>
    <property type="match status" value="1"/>
</dbReference>
<evidence type="ECO:0000313" key="5">
    <source>
        <dbReference type="Proteomes" id="UP000070560"/>
    </source>
</evidence>
<dbReference type="GO" id="GO:0030288">
    <property type="term" value="C:outer membrane-bounded periplasmic space"/>
    <property type="evidence" value="ECO:0007669"/>
    <property type="project" value="TreeGrafter"/>
</dbReference>
<keyword evidence="5" id="KW-1185">Reference proteome</keyword>
<dbReference type="EC" id="3.5.1.28" evidence="2"/>
<evidence type="ECO:0000259" key="3">
    <source>
        <dbReference type="SMART" id="SM00646"/>
    </source>
</evidence>
<accession>A0A7U4QLL2</accession>
<evidence type="ECO:0000256" key="2">
    <source>
        <dbReference type="ARBA" id="ARBA00011901"/>
    </source>
</evidence>